<evidence type="ECO:0000256" key="4">
    <source>
        <dbReference type="ARBA" id="ARBA00022989"/>
    </source>
</evidence>
<dbReference type="GO" id="GO:0016020">
    <property type="term" value="C:membrane"/>
    <property type="evidence" value="ECO:0007669"/>
    <property type="project" value="UniProtKB-SubCell"/>
</dbReference>
<name>A0A8B7NRV1_HYAAZ</name>
<dbReference type="RefSeq" id="XP_018016415.1">
    <property type="nucleotide sequence ID" value="XM_018160926.1"/>
</dbReference>
<evidence type="ECO:0000256" key="5">
    <source>
        <dbReference type="ARBA" id="ARBA00023136"/>
    </source>
</evidence>
<keyword evidence="5 6" id="KW-0472">Membrane</keyword>
<feature type="domain" description="Protein root UVB sensitive/RUS" evidence="7">
    <location>
        <begin position="49"/>
        <end position="285"/>
    </location>
</feature>
<organism evidence="9 10">
    <name type="scientific">Hyalella azteca</name>
    <name type="common">Amphipod</name>
    <dbReference type="NCBI Taxonomy" id="294128"/>
    <lineage>
        <taxon>Eukaryota</taxon>
        <taxon>Metazoa</taxon>
        <taxon>Ecdysozoa</taxon>
        <taxon>Arthropoda</taxon>
        <taxon>Crustacea</taxon>
        <taxon>Multicrustacea</taxon>
        <taxon>Malacostraca</taxon>
        <taxon>Eumalacostraca</taxon>
        <taxon>Peracarida</taxon>
        <taxon>Amphipoda</taxon>
        <taxon>Senticaudata</taxon>
        <taxon>Talitrida</taxon>
        <taxon>Talitroidea</taxon>
        <taxon>Hyalellidae</taxon>
        <taxon>Hyalella</taxon>
    </lineage>
</organism>
<feature type="transmembrane region" description="Helical" evidence="6">
    <location>
        <begin position="219"/>
        <end position="237"/>
    </location>
</feature>
<accession>A0A8B7NRV1</accession>
<feature type="domain" description="Root UVB sensitive protein C-terminal" evidence="8">
    <location>
        <begin position="290"/>
        <end position="425"/>
    </location>
</feature>
<comment type="similarity">
    <text evidence="2">Belongs to the RUS1 family.</text>
</comment>
<evidence type="ECO:0000256" key="6">
    <source>
        <dbReference type="SAM" id="Phobius"/>
    </source>
</evidence>
<evidence type="ECO:0000259" key="7">
    <source>
        <dbReference type="Pfam" id="PF04884"/>
    </source>
</evidence>
<dbReference type="OrthoDB" id="364779at2759"/>
<dbReference type="PANTHER" id="PTHR12770">
    <property type="entry name" value="RUS1 FAMILY PROTEIN C16ORF58"/>
    <property type="match status" value="1"/>
</dbReference>
<keyword evidence="3 6" id="KW-0812">Transmembrane</keyword>
<reference evidence="10" key="1">
    <citation type="submission" date="2025-08" db="UniProtKB">
        <authorList>
            <consortium name="RefSeq"/>
        </authorList>
    </citation>
    <scope>IDENTIFICATION</scope>
    <source>
        <tissue evidence="10">Whole organism</tissue>
    </source>
</reference>
<dbReference type="Pfam" id="PF24160">
    <property type="entry name" value="UVB_sens_C"/>
    <property type="match status" value="1"/>
</dbReference>
<proteinExistence type="inferred from homology"/>
<evidence type="ECO:0000256" key="2">
    <source>
        <dbReference type="ARBA" id="ARBA00007558"/>
    </source>
</evidence>
<evidence type="ECO:0000313" key="10">
    <source>
        <dbReference type="RefSeq" id="XP_018016415.1"/>
    </source>
</evidence>
<dbReference type="PANTHER" id="PTHR12770:SF31">
    <property type="entry name" value="RUS FAMILY MEMBER 1"/>
    <property type="match status" value="1"/>
</dbReference>
<evidence type="ECO:0000259" key="8">
    <source>
        <dbReference type="Pfam" id="PF24160"/>
    </source>
</evidence>
<evidence type="ECO:0000256" key="1">
    <source>
        <dbReference type="ARBA" id="ARBA00004370"/>
    </source>
</evidence>
<sequence>MIMLDLWTFSESRHSNEVFRYTVRRSTNGLLKCIDDKETAVSASDGVKASLLQWLREAFLPEGYPESVSEDYLHYQAWDTMQAYCSSVAGSVSLHATLGSLGVGHEGSTALAATLTWLTNTGAGMVASITFTYFKGTHLDSNNKQWRLFADVSNDVALLLRLATPLLVPYMPVVVPLTIAAVLTALVGVAGGATRAALTAHQARRNNLGDVAAKDGSQETLVNLAALLTSLVLLPLITHSLVMTWSVFMVLLALHLLCNYQAVRAVVARTLNRPRLLLLMQQFADTFTVMPLQEANAAEPLFTGSAFCAEFLCPGWRLELGSSLQQLLNSLRTKPRLDDNFAIVVTRRRVHVVLHDDVTDRQLLLACWTALHIARVASKTGSFSDGDVERVREKATQSFPRLEEALIKEGWAVDELHLNTRPWRVLQIS</sequence>
<evidence type="ECO:0000313" key="9">
    <source>
        <dbReference type="Proteomes" id="UP000694843"/>
    </source>
</evidence>
<evidence type="ECO:0000256" key="3">
    <source>
        <dbReference type="ARBA" id="ARBA00022692"/>
    </source>
</evidence>
<dbReference type="KEGG" id="hazt:108673142"/>
<dbReference type="GeneID" id="108673142"/>
<dbReference type="InterPro" id="IPR006968">
    <property type="entry name" value="RUS_fam"/>
</dbReference>
<protein>
    <submittedName>
        <fullName evidence="10">RUS family member 1</fullName>
    </submittedName>
</protein>
<dbReference type="OMA" id="ADIMNDS"/>
<comment type="subcellular location">
    <subcellularLocation>
        <location evidence="1">Membrane</location>
    </subcellularLocation>
</comment>
<dbReference type="AlphaFoldDB" id="A0A8B7NRV1"/>
<keyword evidence="9" id="KW-1185">Reference proteome</keyword>
<gene>
    <name evidence="10" type="primary">LOC108673142</name>
</gene>
<dbReference type="InterPro" id="IPR055412">
    <property type="entry name" value="UVB_sens_C"/>
</dbReference>
<dbReference type="Proteomes" id="UP000694843">
    <property type="component" value="Unplaced"/>
</dbReference>
<keyword evidence="4 6" id="KW-1133">Transmembrane helix</keyword>
<feature type="transmembrane region" description="Helical" evidence="6">
    <location>
        <begin position="243"/>
        <end position="263"/>
    </location>
</feature>
<dbReference type="InterPro" id="IPR054549">
    <property type="entry name" value="UVB_sens_RUS_dom"/>
</dbReference>
<feature type="transmembrane region" description="Helical" evidence="6">
    <location>
        <begin position="174"/>
        <end position="198"/>
    </location>
</feature>
<dbReference type="Pfam" id="PF04884">
    <property type="entry name" value="UVB_sens_prot"/>
    <property type="match status" value="1"/>
</dbReference>